<protein>
    <submittedName>
        <fullName evidence="2">Uncharacterized protein</fullName>
    </submittedName>
</protein>
<dbReference type="RefSeq" id="WP_285736151.1">
    <property type="nucleotide sequence ID" value="NZ_BSSA01000007.1"/>
</dbReference>
<organism evidence="2 3">
    <name type="scientific">Kitasatospora phosalacinea</name>
    <dbReference type="NCBI Taxonomy" id="2065"/>
    <lineage>
        <taxon>Bacteria</taxon>
        <taxon>Bacillati</taxon>
        <taxon>Actinomycetota</taxon>
        <taxon>Actinomycetes</taxon>
        <taxon>Kitasatosporales</taxon>
        <taxon>Streptomycetaceae</taxon>
        <taxon>Kitasatospora</taxon>
    </lineage>
</organism>
<dbReference type="InterPro" id="IPR011059">
    <property type="entry name" value="Metal-dep_hydrolase_composite"/>
</dbReference>
<evidence type="ECO:0000256" key="1">
    <source>
        <dbReference type="SAM" id="MobiDB-lite"/>
    </source>
</evidence>
<name>A0A9W6Q5P6_9ACTN</name>
<reference evidence="2" key="1">
    <citation type="submission" date="2023-02" db="EMBL/GenBank/DDBJ databases">
        <title>Kitasatospora phosalacinea NBRC 14627.</title>
        <authorList>
            <person name="Ichikawa N."/>
            <person name="Sato H."/>
            <person name="Tonouchi N."/>
        </authorList>
    </citation>
    <scope>NUCLEOTIDE SEQUENCE</scope>
    <source>
        <strain evidence="2">NBRC 14627</strain>
    </source>
</reference>
<dbReference type="GO" id="GO:0016810">
    <property type="term" value="F:hydrolase activity, acting on carbon-nitrogen (but not peptide) bonds"/>
    <property type="evidence" value="ECO:0007669"/>
    <property type="project" value="InterPro"/>
</dbReference>
<evidence type="ECO:0000313" key="3">
    <source>
        <dbReference type="Proteomes" id="UP001165041"/>
    </source>
</evidence>
<feature type="region of interest" description="Disordered" evidence="1">
    <location>
        <begin position="136"/>
        <end position="160"/>
    </location>
</feature>
<sequence>MLTLHRARLLFTGTGTGSVADGAVLVDGARVAAVGPFGELAGGPAAGSARVREWPGVLVPGLLNRHGAWLLETAYHPDPREGAGDRPLLPERELTDEQWGGSARRGLQRLLGHGATALSGPLHRPAVRTAVARSGLRHLPGPDAGPGPLDPLDGRQPADAVHRPLTVGGAADFAVFAVGTVEELAGGAAACLATVLDGRLLYRRR</sequence>
<gene>
    <name evidence="2" type="ORF">Kpho02_26180</name>
</gene>
<dbReference type="SUPFAM" id="SSF51338">
    <property type="entry name" value="Composite domain of metallo-dependent hydrolases"/>
    <property type="match status" value="1"/>
</dbReference>
<accession>A0A9W6Q5P6</accession>
<comment type="caution">
    <text evidence="2">The sequence shown here is derived from an EMBL/GenBank/DDBJ whole genome shotgun (WGS) entry which is preliminary data.</text>
</comment>
<dbReference type="Proteomes" id="UP001165041">
    <property type="component" value="Unassembled WGS sequence"/>
</dbReference>
<proteinExistence type="predicted"/>
<dbReference type="AlphaFoldDB" id="A0A9W6Q5P6"/>
<dbReference type="EMBL" id="BSSA01000007">
    <property type="protein sequence ID" value="GLW70319.1"/>
    <property type="molecule type" value="Genomic_DNA"/>
</dbReference>
<evidence type="ECO:0000313" key="2">
    <source>
        <dbReference type="EMBL" id="GLW70319.1"/>
    </source>
</evidence>